<reference evidence="3 4" key="1">
    <citation type="journal article" date="2010" name="Proc. Natl. Acad. Sci. U.S.A.">
        <title>Insights into evolution of multicellular fungi from the assembled chromosomes of the mushroom Coprinopsis cinerea (Coprinus cinereus).</title>
        <authorList>
            <person name="Stajich J.E."/>
            <person name="Wilke S.K."/>
            <person name="Ahren D."/>
            <person name="Au C.H."/>
            <person name="Birren B.W."/>
            <person name="Borodovsky M."/>
            <person name="Burns C."/>
            <person name="Canback B."/>
            <person name="Casselton L.A."/>
            <person name="Cheng C.K."/>
            <person name="Deng J."/>
            <person name="Dietrich F.S."/>
            <person name="Fargo D.C."/>
            <person name="Farman M.L."/>
            <person name="Gathman A.C."/>
            <person name="Goldberg J."/>
            <person name="Guigo R."/>
            <person name="Hoegger P.J."/>
            <person name="Hooker J.B."/>
            <person name="Huggins A."/>
            <person name="James T.Y."/>
            <person name="Kamada T."/>
            <person name="Kilaru S."/>
            <person name="Kodira C."/>
            <person name="Kues U."/>
            <person name="Kupfer D."/>
            <person name="Kwan H.S."/>
            <person name="Lomsadze A."/>
            <person name="Li W."/>
            <person name="Lilly W.W."/>
            <person name="Ma L.J."/>
            <person name="Mackey A.J."/>
            <person name="Manning G."/>
            <person name="Martin F."/>
            <person name="Muraguchi H."/>
            <person name="Natvig D.O."/>
            <person name="Palmerini H."/>
            <person name="Ramesh M.A."/>
            <person name="Rehmeyer C.J."/>
            <person name="Roe B.A."/>
            <person name="Shenoy N."/>
            <person name="Stanke M."/>
            <person name="Ter-Hovhannisyan V."/>
            <person name="Tunlid A."/>
            <person name="Velagapudi R."/>
            <person name="Vision T.J."/>
            <person name="Zeng Q."/>
            <person name="Zolan M.E."/>
            <person name="Pukkila P.J."/>
        </authorList>
    </citation>
    <scope>NUCLEOTIDE SEQUENCE [LARGE SCALE GENOMIC DNA]</scope>
    <source>
        <strain evidence="4">Okayama-7 / 130 / ATCC MYA-4618 / FGSC 9003</strain>
    </source>
</reference>
<dbReference type="HOGENOM" id="CLU_1124467_0_0_1"/>
<dbReference type="GeneID" id="6007263"/>
<protein>
    <recommendedName>
        <fullName evidence="2">DUF6533 domain-containing protein</fullName>
    </recommendedName>
</protein>
<dbReference type="Proteomes" id="UP000001861">
    <property type="component" value="Unassembled WGS sequence"/>
</dbReference>
<dbReference type="KEGG" id="cci:CC1G_02266"/>
<feature type="transmembrane region" description="Helical" evidence="1">
    <location>
        <begin position="160"/>
        <end position="179"/>
    </location>
</feature>
<dbReference type="RefSeq" id="XP_001830815.2">
    <property type="nucleotide sequence ID" value="XM_001830763.2"/>
</dbReference>
<gene>
    <name evidence="3" type="ORF">CC1G_02266</name>
</gene>
<comment type="caution">
    <text evidence="3">The sequence shown here is derived from an EMBL/GenBank/DDBJ whole genome shotgun (WGS) entry which is preliminary data.</text>
</comment>
<dbReference type="VEuPathDB" id="FungiDB:CC1G_02266"/>
<dbReference type="AlphaFoldDB" id="A8N7K9"/>
<evidence type="ECO:0000259" key="2">
    <source>
        <dbReference type="Pfam" id="PF20151"/>
    </source>
</evidence>
<name>A8N7K9_COPC7</name>
<dbReference type="EMBL" id="AACS02000003">
    <property type="protein sequence ID" value="EAU90879.2"/>
    <property type="molecule type" value="Genomic_DNA"/>
</dbReference>
<keyword evidence="1" id="KW-0472">Membrane</keyword>
<feature type="domain" description="DUF6533" evidence="2">
    <location>
        <begin position="17"/>
        <end position="52"/>
    </location>
</feature>
<sequence>MEDWVLVYSTGLHYVKLYDYFLTFGEEVSKIWHSRLSLGKVLFLLSRYTAFVDQPINLLLLFGHDLTPKFCGIIGNFMTALTFVGVCASEGRLSLAQSLVAVLTETLLSDTAAVIELPSRRIKEKQDSSISVLRTVPPTFPGSVCEFYHPPQLDGLLCCYYILIAGEFCITIAGLTVGLREYRHARSRLMISLYQDGTLYFVTLLGGYNFPNVCIGWFSPLPVFSTLNISAPYIFPPYLGRIHSVSR</sequence>
<keyword evidence="4" id="KW-1185">Reference proteome</keyword>
<keyword evidence="1" id="KW-0812">Transmembrane</keyword>
<evidence type="ECO:0000313" key="3">
    <source>
        <dbReference type="EMBL" id="EAU90879.2"/>
    </source>
</evidence>
<dbReference type="Pfam" id="PF20151">
    <property type="entry name" value="DUF6533"/>
    <property type="match status" value="1"/>
</dbReference>
<keyword evidence="1" id="KW-1133">Transmembrane helix</keyword>
<dbReference type="InParanoid" id="A8N7K9"/>
<proteinExistence type="predicted"/>
<organism evidence="3 4">
    <name type="scientific">Coprinopsis cinerea (strain Okayama-7 / 130 / ATCC MYA-4618 / FGSC 9003)</name>
    <name type="common">Inky cap fungus</name>
    <name type="synonym">Hormographiella aspergillata</name>
    <dbReference type="NCBI Taxonomy" id="240176"/>
    <lineage>
        <taxon>Eukaryota</taxon>
        <taxon>Fungi</taxon>
        <taxon>Dikarya</taxon>
        <taxon>Basidiomycota</taxon>
        <taxon>Agaricomycotina</taxon>
        <taxon>Agaricomycetes</taxon>
        <taxon>Agaricomycetidae</taxon>
        <taxon>Agaricales</taxon>
        <taxon>Agaricineae</taxon>
        <taxon>Psathyrellaceae</taxon>
        <taxon>Coprinopsis</taxon>
    </lineage>
</organism>
<accession>A8N7K9</accession>
<evidence type="ECO:0000256" key="1">
    <source>
        <dbReference type="SAM" id="Phobius"/>
    </source>
</evidence>
<dbReference type="OrthoDB" id="3354157at2759"/>
<dbReference type="InterPro" id="IPR045340">
    <property type="entry name" value="DUF6533"/>
</dbReference>
<evidence type="ECO:0000313" key="4">
    <source>
        <dbReference type="Proteomes" id="UP000001861"/>
    </source>
</evidence>
<feature type="transmembrane region" description="Helical" evidence="1">
    <location>
        <begin position="199"/>
        <end position="218"/>
    </location>
</feature>